<dbReference type="Proteomes" id="UP000499080">
    <property type="component" value="Unassembled WGS sequence"/>
</dbReference>
<evidence type="ECO:0000313" key="2">
    <source>
        <dbReference type="Proteomes" id="UP000499080"/>
    </source>
</evidence>
<feature type="non-terminal residue" evidence="1">
    <location>
        <position position="1"/>
    </location>
</feature>
<evidence type="ECO:0000313" key="1">
    <source>
        <dbReference type="EMBL" id="GBM90579.1"/>
    </source>
</evidence>
<keyword evidence="2" id="KW-1185">Reference proteome</keyword>
<dbReference type="EMBL" id="BGPR01003634">
    <property type="protein sequence ID" value="GBM90579.1"/>
    <property type="molecule type" value="Genomic_DNA"/>
</dbReference>
<dbReference type="AlphaFoldDB" id="A0A4Y2JMD0"/>
<gene>
    <name evidence="1" type="ORF">AVEN_66722-2_1</name>
</gene>
<name>A0A4Y2JMD0_ARAVE</name>
<proteinExistence type="predicted"/>
<comment type="caution">
    <text evidence="1">The sequence shown here is derived from an EMBL/GenBank/DDBJ whole genome shotgun (WGS) entry which is preliminary data.</text>
</comment>
<sequence length="84" mass="9398">VCCSNNIGTTRKSPVMSSVISENGNKVIKYVKGRGKINQELIERQSRAAESFAPPKNLNSLIEQLRELTREKRATISPIEIRCP</sequence>
<protein>
    <submittedName>
        <fullName evidence="1">Uncharacterized protein</fullName>
    </submittedName>
</protein>
<reference evidence="1 2" key="1">
    <citation type="journal article" date="2019" name="Sci. Rep.">
        <title>Orb-weaving spider Araneus ventricosus genome elucidates the spidroin gene catalogue.</title>
        <authorList>
            <person name="Kono N."/>
            <person name="Nakamura H."/>
            <person name="Ohtoshi R."/>
            <person name="Moran D.A.P."/>
            <person name="Shinohara A."/>
            <person name="Yoshida Y."/>
            <person name="Fujiwara M."/>
            <person name="Mori M."/>
            <person name="Tomita M."/>
            <person name="Arakawa K."/>
        </authorList>
    </citation>
    <scope>NUCLEOTIDE SEQUENCE [LARGE SCALE GENOMIC DNA]</scope>
</reference>
<accession>A0A4Y2JMD0</accession>
<organism evidence="1 2">
    <name type="scientific">Araneus ventricosus</name>
    <name type="common">Orbweaver spider</name>
    <name type="synonym">Epeira ventricosa</name>
    <dbReference type="NCBI Taxonomy" id="182803"/>
    <lineage>
        <taxon>Eukaryota</taxon>
        <taxon>Metazoa</taxon>
        <taxon>Ecdysozoa</taxon>
        <taxon>Arthropoda</taxon>
        <taxon>Chelicerata</taxon>
        <taxon>Arachnida</taxon>
        <taxon>Araneae</taxon>
        <taxon>Araneomorphae</taxon>
        <taxon>Entelegynae</taxon>
        <taxon>Araneoidea</taxon>
        <taxon>Araneidae</taxon>
        <taxon>Araneus</taxon>
    </lineage>
</organism>